<gene>
    <name evidence="2" type="ORF">SAMN04489859_10342</name>
</gene>
<proteinExistence type="predicted"/>
<protein>
    <recommendedName>
        <fullName evidence="4">DNA primase/polymerase bifunctional N-terminal domain-containing protein</fullName>
    </recommendedName>
</protein>
<dbReference type="AlphaFoldDB" id="A0A1H8LVW7"/>
<evidence type="ECO:0000313" key="2">
    <source>
        <dbReference type="EMBL" id="SEO09026.1"/>
    </source>
</evidence>
<evidence type="ECO:0008006" key="4">
    <source>
        <dbReference type="Google" id="ProtNLM"/>
    </source>
</evidence>
<dbReference type="RefSeq" id="WP_090615786.1">
    <property type="nucleotide sequence ID" value="NZ_CP067126.1"/>
</dbReference>
<sequence length="235" mass="25493">MDMRHHDDFSDLLGGTPEIERAAAAGPRNGSKIRQEVIPAKDNTAIAPASQQGGDHDDLLGGETFPADSRIWTAWREEEVKGRVTKVPYRSTGSKSASDDPSTWINRADARNVAARLKTEGRKGVGVFLGGEAALRMGGVDLDSCYDPVSKTLEPWAQEVVDRFASYAEISPSGKGVKVFFHYAPDDLEPLKAVMGTKWSKVFSRGTHLEIALHLGGVDGVTAPRRHLCARVGLR</sequence>
<feature type="region of interest" description="Disordered" evidence="1">
    <location>
        <begin position="1"/>
        <end position="34"/>
    </location>
</feature>
<keyword evidence="3" id="KW-1185">Reference proteome</keyword>
<dbReference type="OrthoDB" id="9763644at2"/>
<dbReference type="STRING" id="34002.SAMN04489859_10342"/>
<name>A0A1H8LVW7_9RHOB</name>
<evidence type="ECO:0000313" key="3">
    <source>
        <dbReference type="Proteomes" id="UP000199054"/>
    </source>
</evidence>
<evidence type="ECO:0000256" key="1">
    <source>
        <dbReference type="SAM" id="MobiDB-lite"/>
    </source>
</evidence>
<dbReference type="EMBL" id="FODE01000034">
    <property type="protein sequence ID" value="SEO09026.1"/>
    <property type="molecule type" value="Genomic_DNA"/>
</dbReference>
<dbReference type="Proteomes" id="UP000199054">
    <property type="component" value="Unassembled WGS sequence"/>
</dbReference>
<reference evidence="2 3" key="1">
    <citation type="submission" date="2016-10" db="EMBL/GenBank/DDBJ databases">
        <authorList>
            <person name="de Groot N.N."/>
        </authorList>
    </citation>
    <scope>NUCLEOTIDE SEQUENCE [LARGE SCALE GENOMIC DNA]</scope>
    <source>
        <strain evidence="2 3">DSM 8512</strain>
    </source>
</reference>
<organism evidence="2 3">
    <name type="scientific">Paracoccus alcaliphilus</name>
    <dbReference type="NCBI Taxonomy" id="34002"/>
    <lineage>
        <taxon>Bacteria</taxon>
        <taxon>Pseudomonadati</taxon>
        <taxon>Pseudomonadota</taxon>
        <taxon>Alphaproteobacteria</taxon>
        <taxon>Rhodobacterales</taxon>
        <taxon>Paracoccaceae</taxon>
        <taxon>Paracoccus</taxon>
    </lineage>
</organism>
<accession>A0A1H8LVW7</accession>